<sequence>MAKKLFTTKEIKLLSTNPYVKSVSTKGITYTDEFKQIFITQANNGTPAREIFEGCGFDIGIIGIDRVHSSRDR</sequence>
<organism evidence="1 2">
    <name type="scientific">Peribacillus simplex</name>
    <dbReference type="NCBI Taxonomy" id="1478"/>
    <lineage>
        <taxon>Bacteria</taxon>
        <taxon>Bacillati</taxon>
        <taxon>Bacillota</taxon>
        <taxon>Bacilli</taxon>
        <taxon>Bacillales</taxon>
        <taxon>Bacillaceae</taxon>
        <taxon>Peribacillus</taxon>
    </lineage>
</organism>
<dbReference type="Pfam" id="PF20310">
    <property type="entry name" value="HTH_Tnp_2"/>
    <property type="match status" value="1"/>
</dbReference>
<reference evidence="1" key="1">
    <citation type="submission" date="2021-11" db="EMBL/GenBank/DDBJ databases">
        <authorList>
            <person name="Bulgarelli D."/>
        </authorList>
    </citation>
    <scope>NUCLEOTIDE SEQUENCE</scope>
    <source>
        <strain evidence="1">Bi133</strain>
    </source>
</reference>
<dbReference type="AlphaFoldDB" id="A0A9W4L2N5"/>
<gene>
    <name evidence="1" type="ORF">SRABI133_02744</name>
</gene>
<evidence type="ECO:0000313" key="1">
    <source>
        <dbReference type="EMBL" id="CAH0235293.1"/>
    </source>
</evidence>
<dbReference type="Proteomes" id="UP000789326">
    <property type="component" value="Unassembled WGS sequence"/>
</dbReference>
<proteinExistence type="predicted"/>
<dbReference type="InterPro" id="IPR046929">
    <property type="entry name" value="HTH_Tnp"/>
</dbReference>
<evidence type="ECO:0000313" key="2">
    <source>
        <dbReference type="Proteomes" id="UP000789326"/>
    </source>
</evidence>
<dbReference type="EMBL" id="CAKKMG010000036">
    <property type="protein sequence ID" value="CAH0235293.1"/>
    <property type="molecule type" value="Genomic_DNA"/>
</dbReference>
<accession>A0A9W4L2N5</accession>
<comment type="caution">
    <text evidence="1">The sequence shown here is derived from an EMBL/GenBank/DDBJ whole genome shotgun (WGS) entry which is preliminary data.</text>
</comment>
<name>A0A9W4L2N5_9BACI</name>
<protein>
    <submittedName>
        <fullName evidence="1">Uncharacterized protein</fullName>
    </submittedName>
</protein>